<dbReference type="InterPro" id="IPR015816">
    <property type="entry name" value="Vitellinogen_b-sht_N"/>
</dbReference>
<evidence type="ECO:0000313" key="14">
    <source>
        <dbReference type="EMBL" id="CAH1103488.1"/>
    </source>
</evidence>
<dbReference type="SMART" id="SM00216">
    <property type="entry name" value="VWD"/>
    <property type="match status" value="1"/>
</dbReference>
<dbReference type="GO" id="GO:0045735">
    <property type="term" value="F:nutrient reservoir activity"/>
    <property type="evidence" value="ECO:0007669"/>
    <property type="project" value="UniProtKB-KW"/>
</dbReference>
<dbReference type="InterPro" id="IPR015817">
    <property type="entry name" value="Vitellinogen_open_b-sht_sub1"/>
</dbReference>
<dbReference type="InterPro" id="IPR009454">
    <property type="entry name" value="Lipid_transpt_open_b-sht"/>
</dbReference>
<evidence type="ECO:0000259" key="13">
    <source>
        <dbReference type="PROSITE" id="PS51233"/>
    </source>
</evidence>
<keyword evidence="6" id="KW-0445">Lipid transport</keyword>
<evidence type="ECO:0000256" key="6">
    <source>
        <dbReference type="ARBA" id="ARBA00023055"/>
    </source>
</evidence>
<evidence type="ECO:0000256" key="4">
    <source>
        <dbReference type="ARBA" id="ARBA00022729"/>
    </source>
</evidence>
<feature type="chain" id="PRO_5040418236" description="Vitellogenin domain-containing protein" evidence="11">
    <location>
        <begin position="20"/>
        <end position="4177"/>
    </location>
</feature>
<dbReference type="Pfam" id="PF06448">
    <property type="entry name" value="DUF1081"/>
    <property type="match status" value="1"/>
</dbReference>
<dbReference type="Gene3D" id="2.30.230.10">
    <property type="entry name" value="Lipovitellin, beta-sheet shell regions, chain A"/>
    <property type="match status" value="1"/>
</dbReference>
<dbReference type="Pfam" id="PF00094">
    <property type="entry name" value="VWD"/>
    <property type="match status" value="1"/>
</dbReference>
<keyword evidence="5" id="KW-0758">Storage protein</keyword>
<feature type="signal peptide" evidence="11">
    <location>
        <begin position="1"/>
        <end position="19"/>
    </location>
</feature>
<keyword evidence="4 11" id="KW-0732">Signal</keyword>
<dbReference type="PROSITE" id="PS51211">
    <property type="entry name" value="VITELLOGENIN"/>
    <property type="match status" value="1"/>
</dbReference>
<accession>A0A9P0G871</accession>
<name>A0A9P0G871_9CUCU</name>
<keyword evidence="3" id="KW-0964">Secreted</keyword>
<dbReference type="EMBL" id="OV651826">
    <property type="protein sequence ID" value="CAH1103488.1"/>
    <property type="molecule type" value="Genomic_DNA"/>
</dbReference>
<dbReference type="SMART" id="SM00638">
    <property type="entry name" value="LPD_N"/>
    <property type="match status" value="1"/>
</dbReference>
<reference evidence="14" key="1">
    <citation type="submission" date="2022-01" db="EMBL/GenBank/DDBJ databases">
        <authorList>
            <person name="King R."/>
        </authorList>
    </citation>
    <scope>NUCLEOTIDE SEQUENCE</scope>
</reference>
<dbReference type="OrthoDB" id="6484170at2759"/>
<dbReference type="Pfam" id="PF09172">
    <property type="entry name" value="Vit_open_b-sht"/>
    <property type="match status" value="1"/>
</dbReference>
<keyword evidence="7" id="KW-0446">Lipid-binding</keyword>
<dbReference type="InterPro" id="IPR036465">
    <property type="entry name" value="vWFA_dom_sf"/>
</dbReference>
<evidence type="ECO:0000256" key="7">
    <source>
        <dbReference type="ARBA" id="ARBA00023121"/>
    </source>
</evidence>
<dbReference type="InterPro" id="IPR011030">
    <property type="entry name" value="Lipovitellin_superhlx_dom"/>
</dbReference>
<evidence type="ECO:0000256" key="1">
    <source>
        <dbReference type="ARBA" id="ARBA00004613"/>
    </source>
</evidence>
<dbReference type="SMART" id="SM01169">
    <property type="entry name" value="DUF1943"/>
    <property type="match status" value="1"/>
</dbReference>
<dbReference type="InterPro" id="IPR015255">
    <property type="entry name" value="Vitellinogen_open_b-sht"/>
</dbReference>
<evidence type="ECO:0008006" key="16">
    <source>
        <dbReference type="Google" id="ProtNLM"/>
    </source>
</evidence>
<evidence type="ECO:0000256" key="2">
    <source>
        <dbReference type="ARBA" id="ARBA00022448"/>
    </source>
</evidence>
<protein>
    <recommendedName>
        <fullName evidence="16">Vitellogenin domain-containing protein</fullName>
    </recommendedName>
</protein>
<feature type="domain" description="VWFD" evidence="13">
    <location>
        <begin position="3609"/>
        <end position="3778"/>
    </location>
</feature>
<evidence type="ECO:0000256" key="3">
    <source>
        <dbReference type="ARBA" id="ARBA00022525"/>
    </source>
</evidence>
<dbReference type="Gene3D" id="1.25.10.20">
    <property type="entry name" value="Vitellinogen, superhelical"/>
    <property type="match status" value="1"/>
</dbReference>
<dbReference type="GO" id="GO:0008289">
    <property type="term" value="F:lipid binding"/>
    <property type="evidence" value="ECO:0007669"/>
    <property type="project" value="UniProtKB-KW"/>
</dbReference>
<dbReference type="SUPFAM" id="SSF56968">
    <property type="entry name" value="Lipovitellin-phosvitin complex, beta-sheet shell regions"/>
    <property type="match status" value="2"/>
</dbReference>
<proteinExistence type="predicted"/>
<evidence type="ECO:0000256" key="11">
    <source>
        <dbReference type="SAM" id="SignalP"/>
    </source>
</evidence>
<evidence type="ECO:0000259" key="12">
    <source>
        <dbReference type="PROSITE" id="PS51211"/>
    </source>
</evidence>
<dbReference type="InterPro" id="IPR050733">
    <property type="entry name" value="Vitellogenin/Apolipophorin"/>
</dbReference>
<dbReference type="Gene3D" id="2.20.50.20">
    <property type="entry name" value="Lipovitellin. Chain A, domain 3"/>
    <property type="match status" value="1"/>
</dbReference>
<keyword evidence="15" id="KW-1185">Reference proteome</keyword>
<evidence type="ECO:0000256" key="10">
    <source>
        <dbReference type="PROSITE-ProRule" id="PRU00557"/>
    </source>
</evidence>
<sequence length="4177" mass="479361">MSFFDRFVGLIFLAVFVAADYNPLEDPNICGLPTCKIPEQVKFKYGPGKEQTYKYSVAVSSLFNGTSKNESTLYIESKAILSFLTPCDGILTLSDVKLSENIPHEGYDASEHSNSQLFADVITAFSLRFSFRDGIISEVCPRDDEKEWALNFKKGILSMLQNSMKRFDLDYTVDEEDVRGKCPTTYKVFGVKETTLLIEKTKDLQNCEGRSKIHSAIQSQAVPLFQRNLRKDHILKSTSRCVLAVDHRIYKEIVCEENYLLQPFSTQTQGASTTVLQKLTLLKEIVTPATDDTEITKRVPLTFHNIITPKPTHEDLETSKESISALCKLDKMPDRMELSDLFSKFIHSLRSLSYPALQELHSQAGHFCPTGKRFLLHALPFVSTIGSISIMKDIVLDETTSKSIVKDYIFSIGFLPNPDSEMMEVALNLLQEKEFSTNAALSIATLTHTYCSQTSVENCRNDIAVSGIVEYYEKHLRHLLAENIDRKTHDEIMVTLKALSNIGIISEDFDQELFKLIENSEVDVAIRVAAVETFRRTSCEDTRTYFEHIFRNQNVDAEIRIASYLQIMRCPNYLMIRTIRHTLMNEEVNQVGSFVWTHLKNLIKSARPNKVEVQTLLTDKDLSKKFDNDVRKFSRNFEGSMYLEEFNVGGNYESNVIFSTNSYVPKSAMLNLTVDLFGESFNILEIYGRIDGFEHYLESFFGPKGTSKTLKDNIMDTLRWRRDTKSNAIIKSQVDGLPNVVDNFAKDPKVALGYKIFGNEADYVTFAGSNEIEDGLNSLNPKTLLKRLLSGKEINYNKAAMFLDGKYVVPCAAGLPLSLTATGTTAINIKLFGSLGSVGIADGSNQIEADLTADIQPTVSVDLTGEMSVDAFYASTGIKLKTNFYSDSAIKSEIKIKGTKLLSIKFSLPRIKNEILVAKSELMVKKHGVEEIQKGLNTNRISNSICSWPFIDQTIGLKLCTEYSFVNMSKFSNLPDFLIAGPAHFRHYIEKADPTATIYLFEYKWDQKPHSSVISVVFDTPGSAVKRLISANMTLDRATHNLTMLIESAAGKVLAYGRYKDTPNDKFIQIELNINNRKHFDTSISLKRTPIIHGYRYVPNFYLAVNGDKVVTFSGSVETLSKKGISQYSVKRLKFETKRFMSVLYGYIMKGESSIQGSLTNDYQFVNTKRHRVSFKFGAGDKSHKKNMKVYGSFLNVLSTAYPNMNLDSNITFHRNDNHMDLVFKLHQNPSPHEHPEADYYTFKFETVASQMTLSNGVRRFSIETLVARKSSNLGLKGTFTYETHRSEMNSMLVVKYGENKEVSATIYYSHPRKTLTEINTHINVTIPSFTPMILALDIMEQHPHDYKINFKGTWFSGHRMNAAAFYQDKSRPLSSDHHVKLLLMSPHFKDITIDLQFYRDNDVLKFELKGGLDKKDTYDYALSYFSKTESVNSTRTEAKIKYATQLYTYVGSVYDGDYKKINAEIHLDQLRDIVFSIYLFNMDDDKALEFEINWDANRQANQKLMMTAKYKKNAAFDYIANFIITYPGRGIKGDYKFLIDGKRLKTLLSVSWDVEKTFAIDLDIVHDYDKQIFLDIASELKTPFDNWKVTQLKGRFHHEKNKYDLRGVLSWERRQRVEVSIYGDYTSATNFFTCTYSCSIGSSIDRVPNINITFSHLQNGTVFNTDIHMMYKPDCVIALDSKWNVDQDNLYTNLTGTINSRTPFKGFNRGFLVSKVMIKNKNYIRGAAQLDLDKKKIDLDMEGKFLRLSNCKLIINATTPDDKYQLKFIISAIKRHVAAMITYPTGGLGTEVLVTVNSIVDFDIRLHVATPTEFLQDLIVIAKLQPEGADFRIGWNFLLLGFSGVWHYANVTDFEYSYKIYTPIDGFEENGIVGKLIFKEGLDFEVSIKFSYYKAGVKLLGQPKPKPFKELGVELKNVRMRPKQTQQRQTEEKDYDDPLSWEGLIELDVIIYPTMKGELEIDQIGTSYILRSKVTLPYGVAEIFDELDCVSIWNFKNNLEITTPYKTIKTILSEFEVDVESGRKYIFGLTLDYVNQTKLIETGLYTKYLVEWRNEEERTYNVTLKVNTPFKALPKLNLFGAFETEENFYHTKLLFNTNRSNISVDATTEIDNGLLELTSSFHVTTPVIYIPPGELRVTKLFGLTNNYVEVNVKMPEKLKTAIYSKVSWLIRSRNDFRGLVQLETPFSGLEYTTAGLEVYISELRSTFELKLQINPIEAMVHSSLSNNVFTANSDLTFNGYKIPIIVDCEILKPSKDRRDFKGTLKLRDKLFKITGNAALMDALPRAVSVKFTPEDNSPSVTFEYQINSTTLDRYELLGSLRHSDRFTSFNANLTTTGDNHYEVDLKILTSKNDTFIVHTSAVLNPKDARINVHAVTPIPKMENPKFGATYKMNGLQTDTYGFFELTDAKGQINASYIFIYLENMMINAVGRFENKHYESQSSLVGFYENPQLAFHKFKAGGDIKIDRLWEAGSNITVSNLPGNNKALETHFKLPDEHQETYSLFSDVNYTDTWSNIDYFIKYRTSYTLKKYGSWGKISTEDKQNLLGDIEVEWNGDRFNNFANLKRSEETLDLIYKLKTPKFAEKRFLVTEIKYKSLGDRHNLTCEAFSPEDRSIAYATVDYKELANMNGMFNISVPQRASNYTGAYFRTKTNANAYNRYIKVFWDGDNALLDSKCDVKTGPTLLDRNTKGKLIIELPLTTRHIALVDYDYNEKAKLSVGQATVNYNGDRVLEGKYNRLSQSQAGKDTDTVHVELHNELVPVGADYIYKHEYGMPEEATRDNRHIHLYNLKNETKFNVSGELDILTKWSGQEYKLTALHSNRIVKFWTDYDILDKGYKQHSRLELSPSNWIEYDLNLFNKSLDDTTDAQQVVINVIYPRRSFTAQGFYNVSDSIVSTDVSLVYDKDNKTVQAGLDWRRVSLYREQLLFQIKHPSFERDVTFDSEYGYDKSSIDGQLLVKYSLNPEQMLTLRGKVNDNSNSLTYNYSYNVWAEHAETNLNLNSRGDFYWNPSAFGTEHITNYQRSYLPLSKSETLARVSLDNNEIELKRNNIASGKSYFWGRYGGEYPVYTANMSAIYDTNNTEGEFYINFKKKLLYLNLNMTEDGSQSLHMHGLIPDARSAHFDIWRDYDDKRISDVAYFLRLNHSRLIISSLTWRPDLISDVTTGLRGNIKNMYEDTLEAINNTKQYIKAETVDAITGIWVDAKPFLTDFLRDLRNISHIREDIEDFTVFLNKSYQANDFYIKDTTNLLITLFDDLAIKSHLQTLPKIVQDIWAAMGDSGEKIKKSIAWVIEEAKTNYKKATEFIHGLLNGDPIEHLTMGLDKLVEKYDEFIKNLHVAVIQYMESLWAQMSALVVEHWHKTLASIEPTFLKLLHYIESIAWNTGKEFLDFLYIRKNEIIESPYFLRFTKFSQDLDKFYKDITGNNTIASLYKYSQIAWNFLKEKYLTVIPFGKETIDVINEIWYELTQIAEIPSIRFLINEWDEAYDYFRYYYDYFDMETKIHKLIQIIYVKISDMSVTALEIENRQRVAKTKFIFEPNDGLMLLEQKLPMSWHAFNETPKFKEIPEIKRLFEIQSYLEETEISFWNLYYDYKPWLDPSDWVPPFKGHAMIVGSKFYATFDQKFYEFRGTCTYLLAQDFADKNFTILSSYDNTGKTNELILILRKEIVRINIFNDKVLVGDSKIERLPMQIGETYLYKDSGIFKAESQLGFILECNMKFHTCMFEMSGWYFGKTAGLWGTYNNEPIDDFLTSNKTRATNSTIEQFGNSWALDKKCKTGVAEKSKQLNQKDVPKDVWILCSELFSNKVSQLSTCFSRVQKDSFLNMCLNSKTREEACMAAVSYINLCSYENTPLRIPDTCVKCNLLNGSEYNEGDFIRLQGSHVPQTADIVFIVEAKECNKDLRKARNFETVVETIERELEANNIKNNRYAIVIFGGNGVYDEPRSIILNGKTFTDSKSIYQYFDNIPVGHGNSDIFNGIMFAYNLIFRPGVSRNFVLVPCSECNRNNMLHDYSTIHQLLSESAISLHILMNNQFTMQKEREARIPFGIDRRFAYTKRDVKSLAGDQALRKSIMLPKPTLGLCLSLSLETNGTIFSAKFLETEKKNSKKFATVFAKAVARTATPKQCIDCECTAPNSGVSYMECFICTMPNSIRNNFEFPGLEDDDFSLFEGLMWS</sequence>
<comment type="subcellular location">
    <subcellularLocation>
        <location evidence="1">Secreted</location>
    </subcellularLocation>
</comment>
<dbReference type="InterPro" id="IPR001846">
    <property type="entry name" value="VWF_type-D"/>
</dbReference>
<feature type="domain" description="Vitellogenin" evidence="12">
    <location>
        <begin position="45"/>
        <end position="668"/>
    </location>
</feature>
<gene>
    <name evidence="14" type="ORF">PSYICH_LOCUS4632</name>
</gene>
<keyword evidence="9" id="KW-0325">Glycoprotein</keyword>
<dbReference type="PANTHER" id="PTHR23345">
    <property type="entry name" value="VITELLOGENIN-RELATED"/>
    <property type="match status" value="1"/>
</dbReference>
<keyword evidence="2" id="KW-0813">Transport</keyword>
<dbReference type="Proteomes" id="UP001153636">
    <property type="component" value="Chromosome 14"/>
</dbReference>
<organism evidence="14 15">
    <name type="scientific">Psylliodes chrysocephalus</name>
    <dbReference type="NCBI Taxonomy" id="3402493"/>
    <lineage>
        <taxon>Eukaryota</taxon>
        <taxon>Metazoa</taxon>
        <taxon>Ecdysozoa</taxon>
        <taxon>Arthropoda</taxon>
        <taxon>Hexapoda</taxon>
        <taxon>Insecta</taxon>
        <taxon>Pterygota</taxon>
        <taxon>Neoptera</taxon>
        <taxon>Endopterygota</taxon>
        <taxon>Coleoptera</taxon>
        <taxon>Polyphaga</taxon>
        <taxon>Cucujiformia</taxon>
        <taxon>Chrysomeloidea</taxon>
        <taxon>Chrysomelidae</taxon>
        <taxon>Galerucinae</taxon>
        <taxon>Alticini</taxon>
        <taxon>Psylliodes</taxon>
    </lineage>
</organism>
<dbReference type="SUPFAM" id="SSF53300">
    <property type="entry name" value="vWA-like"/>
    <property type="match status" value="1"/>
</dbReference>
<dbReference type="Pfam" id="PF01347">
    <property type="entry name" value="Vitellogenin_N"/>
    <property type="match status" value="1"/>
</dbReference>
<dbReference type="PANTHER" id="PTHR23345:SF15">
    <property type="entry name" value="VITELLOGENIN 1-RELATED"/>
    <property type="match status" value="1"/>
</dbReference>
<dbReference type="InterPro" id="IPR015819">
    <property type="entry name" value="Lipid_transp_b-sht_shell"/>
</dbReference>
<dbReference type="Gene3D" id="2.20.80.10">
    <property type="entry name" value="Lipovitellin-phosvitin complex, chain A, domain 4"/>
    <property type="match status" value="1"/>
</dbReference>
<keyword evidence="8" id="KW-1015">Disulfide bond</keyword>
<dbReference type="GO" id="GO:0032991">
    <property type="term" value="C:protein-containing complex"/>
    <property type="evidence" value="ECO:0007669"/>
    <property type="project" value="UniProtKB-ARBA"/>
</dbReference>
<comment type="caution">
    <text evidence="10">Lacks conserved residue(s) required for the propagation of feature annotation.</text>
</comment>
<evidence type="ECO:0000313" key="15">
    <source>
        <dbReference type="Proteomes" id="UP001153636"/>
    </source>
</evidence>
<evidence type="ECO:0000256" key="9">
    <source>
        <dbReference type="ARBA" id="ARBA00023180"/>
    </source>
</evidence>
<dbReference type="FunFam" id="2.20.50.20:FF:000007">
    <property type="entry name" value="von Willebrand factor type D domaincontaining protein"/>
    <property type="match status" value="1"/>
</dbReference>
<dbReference type="GO" id="GO:0005319">
    <property type="term" value="F:lipid transporter activity"/>
    <property type="evidence" value="ECO:0007669"/>
    <property type="project" value="InterPro"/>
</dbReference>
<dbReference type="InterPro" id="IPR001747">
    <property type="entry name" value="Vitellogenin_N"/>
</dbReference>
<dbReference type="PROSITE" id="PS51233">
    <property type="entry name" value="VWFD"/>
    <property type="match status" value="1"/>
</dbReference>
<dbReference type="GO" id="GO:0005576">
    <property type="term" value="C:extracellular region"/>
    <property type="evidence" value="ECO:0007669"/>
    <property type="project" value="UniProtKB-SubCell"/>
</dbReference>
<evidence type="ECO:0000256" key="8">
    <source>
        <dbReference type="ARBA" id="ARBA00023157"/>
    </source>
</evidence>
<evidence type="ECO:0000256" key="5">
    <source>
        <dbReference type="ARBA" id="ARBA00022761"/>
    </source>
</evidence>
<dbReference type="SUPFAM" id="SSF48431">
    <property type="entry name" value="Lipovitellin-phosvitin complex, superhelical domain"/>
    <property type="match status" value="1"/>
</dbReference>